<sequence>MVGNPKKINKGKTIREPPADTILIVPAKIPTKKMINNVKISYITPPVIINDSEKFIICKKYKPDINNVFITKYLLEYN</sequence>
<dbReference type="RefSeq" id="WP_282862983.1">
    <property type="nucleotide sequence ID" value="NZ_CP118848.1"/>
</dbReference>
<accession>A0AAX3WAH8</accession>
<reference evidence="1" key="1">
    <citation type="journal article" date="2023" name="Antibiotics">
        <title>Prevalence and Molecular Characterization of Methicillin-Resistant Staphylococci (MRS) and Mammaliicocci (MRM) in Dromedary Camels from Algeria: First Detection of SCCmec-mecC Hybrid in Methicillin-Resistant Mammaliicoccus lentus.</title>
        <authorList>
            <person name="Belhout C."/>
            <person name="Boyen F."/>
            <person name="Vereecke N."/>
            <person name="Theuns S."/>
            <person name="Taibi N."/>
            <person name="Stegger M."/>
            <person name="de la Fe-Rodriguez P.Y."/>
            <person name="Bouayad L."/>
            <person name="Elgroud R."/>
            <person name="Butaye P."/>
        </authorList>
    </citation>
    <scope>NUCLEOTIDE SEQUENCE</scope>
    <source>
        <strain evidence="1">7048</strain>
    </source>
</reference>
<proteinExistence type="predicted"/>
<evidence type="ECO:0000313" key="2">
    <source>
        <dbReference type="Proteomes" id="UP001223261"/>
    </source>
</evidence>
<dbReference type="Proteomes" id="UP001223261">
    <property type="component" value="Chromosome"/>
</dbReference>
<protein>
    <submittedName>
        <fullName evidence="1">Uncharacterized protein</fullName>
    </submittedName>
</protein>
<name>A0AAX3WAH8_MAMLE</name>
<organism evidence="1 2">
    <name type="scientific">Mammaliicoccus lentus</name>
    <name type="common">Staphylococcus lentus</name>
    <dbReference type="NCBI Taxonomy" id="42858"/>
    <lineage>
        <taxon>Bacteria</taxon>
        <taxon>Bacillati</taxon>
        <taxon>Bacillota</taxon>
        <taxon>Bacilli</taxon>
        <taxon>Bacillales</taxon>
        <taxon>Staphylococcaceae</taxon>
        <taxon>Mammaliicoccus</taxon>
    </lineage>
</organism>
<dbReference type="AlphaFoldDB" id="A0AAX3WAH8"/>
<dbReference type="EMBL" id="CP118848">
    <property type="protein sequence ID" value="WHI61589.1"/>
    <property type="molecule type" value="Genomic_DNA"/>
</dbReference>
<evidence type="ECO:0000313" key="1">
    <source>
        <dbReference type="EMBL" id="WHI61589.1"/>
    </source>
</evidence>
<gene>
    <name evidence="1" type="ORF">PYH69_03265</name>
</gene>